<feature type="domain" description="DUF11" evidence="2">
    <location>
        <begin position="223"/>
        <end position="322"/>
    </location>
</feature>
<evidence type="ECO:0000256" key="1">
    <source>
        <dbReference type="SAM" id="MobiDB-lite"/>
    </source>
</evidence>
<gene>
    <name evidence="3" type="ORF">EDD80_107122</name>
</gene>
<dbReference type="EMBL" id="SMAD01000007">
    <property type="protein sequence ID" value="TCS86589.1"/>
    <property type="molecule type" value="Genomic_DNA"/>
</dbReference>
<reference evidence="3 4" key="1">
    <citation type="submission" date="2019-03" db="EMBL/GenBank/DDBJ databases">
        <title>Genomic Encyclopedia of Type Strains, Phase IV (KMG-IV): sequencing the most valuable type-strain genomes for metagenomic binning, comparative biology and taxonomic classification.</title>
        <authorList>
            <person name="Goeker M."/>
        </authorList>
    </citation>
    <scope>NUCLEOTIDE SEQUENCE [LARGE SCALE GENOMIC DNA]</scope>
    <source>
        <strain evidence="3 4">DSM 21100</strain>
    </source>
</reference>
<protein>
    <submittedName>
        <fullName evidence="3">Putative repeat protein (TIGR01451 family)/gliding motility-associated-like protein</fullName>
    </submittedName>
</protein>
<feature type="domain" description="DUF11" evidence="2">
    <location>
        <begin position="844"/>
        <end position="952"/>
    </location>
</feature>
<dbReference type="OrthoDB" id="5726170at2"/>
<evidence type="ECO:0000259" key="2">
    <source>
        <dbReference type="Pfam" id="PF01345"/>
    </source>
</evidence>
<evidence type="ECO:0000313" key="3">
    <source>
        <dbReference type="EMBL" id="TCS86589.1"/>
    </source>
</evidence>
<keyword evidence="4" id="KW-1185">Reference proteome</keyword>
<dbReference type="Pfam" id="PF13585">
    <property type="entry name" value="CHU_C"/>
    <property type="match status" value="1"/>
</dbReference>
<dbReference type="InterPro" id="IPR051172">
    <property type="entry name" value="Chlamydia_OmcB"/>
</dbReference>
<dbReference type="PANTHER" id="PTHR34819">
    <property type="entry name" value="LARGE CYSTEINE-RICH PERIPLASMIC PROTEIN OMCB"/>
    <property type="match status" value="1"/>
</dbReference>
<dbReference type="Proteomes" id="UP000295807">
    <property type="component" value="Unassembled WGS sequence"/>
</dbReference>
<dbReference type="PANTHER" id="PTHR34819:SF3">
    <property type="entry name" value="CELL SURFACE PROTEIN"/>
    <property type="match status" value="1"/>
</dbReference>
<feature type="domain" description="DUF11" evidence="2">
    <location>
        <begin position="734"/>
        <end position="830"/>
    </location>
</feature>
<dbReference type="Pfam" id="PF01345">
    <property type="entry name" value="DUF11"/>
    <property type="match status" value="7"/>
</dbReference>
<accession>A0A4R3KQT6</accession>
<dbReference type="InterPro" id="IPR013783">
    <property type="entry name" value="Ig-like_fold"/>
</dbReference>
<dbReference type="InterPro" id="IPR026341">
    <property type="entry name" value="T9SS_type_B"/>
</dbReference>
<dbReference type="Gene3D" id="2.60.40.2700">
    <property type="match status" value="1"/>
</dbReference>
<sequence length="1448" mass="153067">MLNVYRIVQDNVLLAILLLVFPAFNIMAGALPAPAAAPVITAHPQSFSTCINDPGQALSVAAEGAGPFQYSWQQKTGTAPWVNIEGASGSSYTPATRQAGTVFYRARVTSADGSAIYSNAATVTIYRPPAFSIAAPAEAVCLNSALTIRSGIDISVWDIEWEKSSDGVNWESTGVHEPQIPHATSSTGFTQYRLRATPKGMPNPICSPVSTPVSVEVMDCMALAVSKTASAAEVSAGDPLTYTINLTNRGPSALQAGQVITLKEALPEGFNIGSVNALGTLDLEAQTWTGIQLQPGESTSITIEGTVAPDYTGDPFVNTVTVIPPEGVKNTSRIDSLDQTTTPIRRTADLVITKKALQSAVKAGQALNYEISITNNGPSRILPTDAFNLLEELPEGYLIRNYEAEEGVFNYLTGDWTEADLEAGETIRLFVYGLVDSRFEGASISNTTGLTPPDAVTDPVLPNTSGVTTPVTKEANLELVKAGPGRMTPNENVWYTVRVTNNGPSYARDVLITDAVPPEVAVESWSTTPGPGTQILSGETGTGNDVEVRANIPVGSDVLIRINGKVIPGSSGEIVNEATAVLPADIPDPTPNTDSHTNMLDGMDQLLLRKRGPSGAVSGGAITYTIQLINNSNVTLSDIQFEDLLQPAEALSGIRWTAVPDDPGVTMSLESGNSLPINLEASIPPDKKITISIRGTIAQDFTGEILNTANAVSGTEISGDEVRTNVYKPAAITIEKSGPAQAEAGAEISYTITVSNTGSGESGDLLISDRLPLGSKYISSDGGTYNKNYHTLFWRHETGLAPGASIEHQVKVQAPADAPEITNIASVAGKSDAFVTEIRPEAGLSISKTAPDSVYQQDNFSYVILARNNGPSTARNITITDAVPAGLEIIDPGGGVVNGQEITWAIPSLPRNGVRRFTVEVKAPSQSATLSNSVSIRAESPDPDNSDNTASAVTRVLPSTDLLVEKTGPAEAYAGEEVSYQLRVSNLGPSAAENVIVTDRLPSGMEYIASDLAPADSLANPLSWTIPRLEPGESSTINVTVKTPGRVGIARNIADVTGPFYDKDPVNNRSIFSTTITPAADVEVIKEGTAAIDSAGIIRYEILIRNNGPSTALNVTFQDQLPTNLGAPLSISNGGVYDPGSHGISWPALPAMAAGTERLLTVRVGVNANASSFTVSNTAAIQSTVFDPQAANNRSVFKTGVYPPADVFFSLSQDRVCKGQMLALSGGGVRNNVPGTGVYSGPGISEGQFNSANLEPGDYEVTYTYTTLGGTVKQLRDTLHLLPAARADAGPDREILEGDSIVLEAGATGEIIRWTPSEGLDNPAIVRAVAAPRVTTTYRLTAENPGTCSAFDEVTVYVYPRLEIPNAFTPNDDGVNDTWKIVNIEEYPNATVQVFNRNGDRLFISRGYAEEWEGEFNNKPVPPGTYYYLVRPNGGILQPLTGSVTIIR</sequence>
<feature type="domain" description="DUF11" evidence="2">
    <location>
        <begin position="961"/>
        <end position="1070"/>
    </location>
</feature>
<feature type="region of interest" description="Disordered" evidence="1">
    <location>
        <begin position="930"/>
        <end position="950"/>
    </location>
</feature>
<feature type="compositionally biased region" description="Polar residues" evidence="1">
    <location>
        <begin position="524"/>
        <end position="542"/>
    </location>
</feature>
<proteinExistence type="predicted"/>
<dbReference type="NCBIfam" id="TIGR04131">
    <property type="entry name" value="Bac_Flav_CTERM"/>
    <property type="match status" value="1"/>
</dbReference>
<feature type="region of interest" description="Disordered" evidence="1">
    <location>
        <begin position="522"/>
        <end position="542"/>
    </location>
</feature>
<comment type="caution">
    <text evidence="3">The sequence shown here is derived from an EMBL/GenBank/DDBJ whole genome shotgun (WGS) entry which is preliminary data.</text>
</comment>
<dbReference type="InterPro" id="IPR047589">
    <property type="entry name" value="DUF11_rpt"/>
</dbReference>
<evidence type="ECO:0000313" key="4">
    <source>
        <dbReference type="Proteomes" id="UP000295807"/>
    </source>
</evidence>
<name>A0A4R3KQT6_9SPHI</name>
<dbReference type="InterPro" id="IPR001434">
    <property type="entry name" value="OmcB-like_DUF11"/>
</dbReference>
<dbReference type="RefSeq" id="WP_132129595.1">
    <property type="nucleotide sequence ID" value="NZ_SMAD01000007.1"/>
</dbReference>
<organism evidence="3 4">
    <name type="scientific">Anseongella ginsenosidimutans</name>
    <dbReference type="NCBI Taxonomy" id="496056"/>
    <lineage>
        <taxon>Bacteria</taxon>
        <taxon>Pseudomonadati</taxon>
        <taxon>Bacteroidota</taxon>
        <taxon>Sphingobacteriia</taxon>
        <taxon>Sphingobacteriales</taxon>
        <taxon>Sphingobacteriaceae</taxon>
        <taxon>Anseongella</taxon>
    </lineage>
</organism>
<dbReference type="Gene3D" id="2.60.40.10">
    <property type="entry name" value="Immunoglobulins"/>
    <property type="match status" value="4"/>
</dbReference>
<dbReference type="NCBIfam" id="TIGR01451">
    <property type="entry name" value="B_ant_repeat"/>
    <property type="match status" value="7"/>
</dbReference>
<feature type="domain" description="DUF11" evidence="2">
    <location>
        <begin position="349"/>
        <end position="465"/>
    </location>
</feature>
<feature type="domain" description="DUF11" evidence="2">
    <location>
        <begin position="1081"/>
        <end position="1196"/>
    </location>
</feature>
<feature type="domain" description="DUF11" evidence="2">
    <location>
        <begin position="485"/>
        <end position="597"/>
    </location>
</feature>